<dbReference type="EMBL" id="MFLY01000010">
    <property type="protein sequence ID" value="OGG73110.1"/>
    <property type="molecule type" value="Genomic_DNA"/>
</dbReference>
<reference evidence="1 2" key="1">
    <citation type="journal article" date="2016" name="Nat. Commun.">
        <title>Thousands of microbial genomes shed light on interconnected biogeochemical processes in an aquifer system.</title>
        <authorList>
            <person name="Anantharaman K."/>
            <person name="Brown C.T."/>
            <person name="Hug L.A."/>
            <person name="Sharon I."/>
            <person name="Castelle C.J."/>
            <person name="Probst A.J."/>
            <person name="Thomas B.C."/>
            <person name="Singh A."/>
            <person name="Wilkins M.J."/>
            <person name="Karaoz U."/>
            <person name="Brodie E.L."/>
            <person name="Williams K.H."/>
            <person name="Hubbard S.S."/>
            <person name="Banfield J.F."/>
        </authorList>
    </citation>
    <scope>NUCLEOTIDE SEQUENCE [LARGE SCALE GENOMIC DNA]</scope>
</reference>
<sequence length="214" mass="25179">MKILFTYNENKGIECLLRKGGGSNNQPGKKTKTYEELLKFTPEINNVEKVREFIRTYLHDNNVDIQKTIVILQSNWNMIGNEFEKCAERVFGLNMPDQITAYMTITGRYPYSIEDKYFYVSAQKTNANATVMHELWHFYTWYKFGESERINPKKYNDFKEALAVLLNIECPDLMGEAVDGGYPQHAYLRTEIIEEWKKSKDINKVWSMLQTRPD</sequence>
<protein>
    <submittedName>
        <fullName evidence="1">Uncharacterized protein</fullName>
    </submittedName>
</protein>
<dbReference type="Proteomes" id="UP000177306">
    <property type="component" value="Unassembled WGS sequence"/>
</dbReference>
<evidence type="ECO:0000313" key="2">
    <source>
        <dbReference type="Proteomes" id="UP000177306"/>
    </source>
</evidence>
<accession>A0A1F6EHI0</accession>
<comment type="caution">
    <text evidence="1">The sequence shown here is derived from an EMBL/GenBank/DDBJ whole genome shotgun (WGS) entry which is preliminary data.</text>
</comment>
<evidence type="ECO:0000313" key="1">
    <source>
        <dbReference type="EMBL" id="OGG73110.1"/>
    </source>
</evidence>
<name>A0A1F6EHI0_9BACT</name>
<gene>
    <name evidence="1" type="ORF">A3A38_04850</name>
</gene>
<organism evidence="1 2">
    <name type="scientific">Candidatus Kaiserbacteria bacterium RIFCSPLOWO2_01_FULL_53_17</name>
    <dbReference type="NCBI Taxonomy" id="1798511"/>
    <lineage>
        <taxon>Bacteria</taxon>
        <taxon>Candidatus Kaiseribacteriota</taxon>
    </lineage>
</organism>
<proteinExistence type="predicted"/>
<dbReference type="AlphaFoldDB" id="A0A1F6EHI0"/>